<accession>A0A371YIP2</accession>
<protein>
    <recommendedName>
        <fullName evidence="3">NlpC/P60 domain-containing protein</fullName>
    </recommendedName>
</protein>
<proteinExistence type="predicted"/>
<dbReference type="EMBL" id="PYIX02000201">
    <property type="protein sequence ID" value="RFC81224.1"/>
    <property type="molecule type" value="Genomic_DNA"/>
</dbReference>
<gene>
    <name evidence="1" type="ORF">C9E89_023015</name>
</gene>
<reference evidence="1 2" key="1">
    <citation type="submission" date="2018-08" db="EMBL/GenBank/DDBJ databases">
        <title>The draft genome of Acinetobacter sichuanensis strain WCHAc060041.</title>
        <authorList>
            <person name="Qin J."/>
            <person name="Feng Y."/>
            <person name="Zong Z."/>
        </authorList>
    </citation>
    <scope>NUCLEOTIDE SEQUENCE [LARGE SCALE GENOMIC DNA]</scope>
    <source>
        <strain evidence="1 2">WCHAc060041</strain>
    </source>
</reference>
<dbReference type="OrthoDB" id="6691095at2"/>
<evidence type="ECO:0000313" key="1">
    <source>
        <dbReference type="EMBL" id="RFC81224.1"/>
    </source>
</evidence>
<dbReference type="AlphaFoldDB" id="A0A371YIP2"/>
<sequence>MNLEHFLSKEWSKDYTCNEFACDVWQAITGEDLRQRLDDFLNGSGQFERLDEPISPCLAYYKWNDQASTHVGVFFNGRVWHLGLRGAQNADPQVVKIGFRTVEYYK</sequence>
<evidence type="ECO:0000313" key="2">
    <source>
        <dbReference type="Proteomes" id="UP000240957"/>
    </source>
</evidence>
<name>A0A371YIP2_9GAMM</name>
<organism evidence="1 2">
    <name type="scientific">Acinetobacter sichuanensis</name>
    <dbReference type="NCBI Taxonomy" id="2136183"/>
    <lineage>
        <taxon>Bacteria</taxon>
        <taxon>Pseudomonadati</taxon>
        <taxon>Pseudomonadota</taxon>
        <taxon>Gammaproteobacteria</taxon>
        <taxon>Moraxellales</taxon>
        <taxon>Moraxellaceae</taxon>
        <taxon>Acinetobacter</taxon>
    </lineage>
</organism>
<comment type="caution">
    <text evidence="1">The sequence shown here is derived from an EMBL/GenBank/DDBJ whole genome shotgun (WGS) entry which is preliminary data.</text>
</comment>
<evidence type="ECO:0008006" key="3">
    <source>
        <dbReference type="Google" id="ProtNLM"/>
    </source>
</evidence>
<dbReference type="Proteomes" id="UP000240957">
    <property type="component" value="Unassembled WGS sequence"/>
</dbReference>